<reference evidence="1 2" key="1">
    <citation type="journal article" date="2014" name="Am. J. Bot.">
        <title>Genome assembly and annotation for red clover (Trifolium pratense; Fabaceae).</title>
        <authorList>
            <person name="Istvanek J."/>
            <person name="Jaros M."/>
            <person name="Krenek A."/>
            <person name="Repkova J."/>
        </authorList>
    </citation>
    <scope>NUCLEOTIDE SEQUENCE [LARGE SCALE GENOMIC DNA]</scope>
    <source>
        <strain evidence="2">cv. Tatra</strain>
        <tissue evidence="1">Young leaves</tissue>
    </source>
</reference>
<evidence type="ECO:0000313" key="2">
    <source>
        <dbReference type="Proteomes" id="UP000236291"/>
    </source>
</evidence>
<gene>
    <name evidence="1" type="ORF">L195_g064676</name>
</gene>
<dbReference type="EMBL" id="ASHM01262017">
    <property type="protein sequence ID" value="PNX69975.1"/>
    <property type="molecule type" value="Genomic_DNA"/>
</dbReference>
<name>A0A2K3KUM0_TRIPR</name>
<reference evidence="1 2" key="2">
    <citation type="journal article" date="2017" name="Front. Plant Sci.">
        <title>Gene Classification and Mining of Molecular Markers Useful in Red Clover (Trifolium pratense) Breeding.</title>
        <authorList>
            <person name="Istvanek J."/>
            <person name="Dluhosova J."/>
            <person name="Dluhos P."/>
            <person name="Patkova L."/>
            <person name="Nedelnik J."/>
            <person name="Repkova J."/>
        </authorList>
    </citation>
    <scope>NUCLEOTIDE SEQUENCE [LARGE SCALE GENOMIC DNA]</scope>
    <source>
        <strain evidence="2">cv. Tatra</strain>
        <tissue evidence="1">Young leaves</tissue>
    </source>
</reference>
<organism evidence="1 2">
    <name type="scientific">Trifolium pratense</name>
    <name type="common">Red clover</name>
    <dbReference type="NCBI Taxonomy" id="57577"/>
    <lineage>
        <taxon>Eukaryota</taxon>
        <taxon>Viridiplantae</taxon>
        <taxon>Streptophyta</taxon>
        <taxon>Embryophyta</taxon>
        <taxon>Tracheophyta</taxon>
        <taxon>Spermatophyta</taxon>
        <taxon>Magnoliopsida</taxon>
        <taxon>eudicotyledons</taxon>
        <taxon>Gunneridae</taxon>
        <taxon>Pentapetalae</taxon>
        <taxon>rosids</taxon>
        <taxon>fabids</taxon>
        <taxon>Fabales</taxon>
        <taxon>Fabaceae</taxon>
        <taxon>Papilionoideae</taxon>
        <taxon>50 kb inversion clade</taxon>
        <taxon>NPAAA clade</taxon>
        <taxon>Hologalegina</taxon>
        <taxon>IRL clade</taxon>
        <taxon>Trifolieae</taxon>
        <taxon>Trifolium</taxon>
    </lineage>
</organism>
<comment type="caution">
    <text evidence="1">The sequence shown here is derived from an EMBL/GenBank/DDBJ whole genome shotgun (WGS) entry which is preliminary data.</text>
</comment>
<accession>A0A2K3KUM0</accession>
<feature type="non-terminal residue" evidence="1">
    <location>
        <position position="1"/>
    </location>
</feature>
<proteinExistence type="predicted"/>
<protein>
    <submittedName>
        <fullName evidence="1">Uncharacterized protein</fullName>
    </submittedName>
</protein>
<dbReference type="AlphaFoldDB" id="A0A2K3KUM0"/>
<sequence>GYASKVHRRKFGKEQAFL</sequence>
<dbReference type="Proteomes" id="UP000236291">
    <property type="component" value="Unassembled WGS sequence"/>
</dbReference>
<evidence type="ECO:0000313" key="1">
    <source>
        <dbReference type="EMBL" id="PNX69975.1"/>
    </source>
</evidence>